<proteinExistence type="predicted"/>
<organism evidence="1 2">
    <name type="scientific">Burkholderia metallica</name>
    <dbReference type="NCBI Taxonomy" id="488729"/>
    <lineage>
        <taxon>Bacteria</taxon>
        <taxon>Pseudomonadati</taxon>
        <taxon>Pseudomonadota</taxon>
        <taxon>Betaproteobacteria</taxon>
        <taxon>Burkholderiales</taxon>
        <taxon>Burkholderiaceae</taxon>
        <taxon>Burkholderia</taxon>
        <taxon>Burkholderia cepacia complex</taxon>
    </lineage>
</organism>
<protein>
    <submittedName>
        <fullName evidence="1">Uncharacterized protein</fullName>
    </submittedName>
</protein>
<dbReference type="EMBL" id="JAUJSQ010000001">
    <property type="protein sequence ID" value="MDN7930466.1"/>
    <property type="molecule type" value="Genomic_DNA"/>
</dbReference>
<evidence type="ECO:0000313" key="2">
    <source>
        <dbReference type="Proteomes" id="UP001171606"/>
    </source>
</evidence>
<sequence>MPVVGLREDRRQVRDRTVAGAVAFRREHFDFAAARKQDRGNVLKQRNAQIFRLPPPAPHDSMRGVANQKECRAVRPPMPYGGAEPAAPSMNPAYLQHYEPTGEFRL</sequence>
<dbReference type="Proteomes" id="UP001171606">
    <property type="component" value="Unassembled WGS sequence"/>
</dbReference>
<dbReference type="RefSeq" id="WP_174922093.1">
    <property type="nucleotide sequence ID" value="NZ_CABVPT010000031.1"/>
</dbReference>
<reference evidence="1" key="1">
    <citation type="submission" date="2023-07" db="EMBL/GenBank/DDBJ databases">
        <title>A collection of bacterial strains from the Burkholderia cepacia Research Laboratory and Repository.</title>
        <authorList>
            <person name="Lipuma J."/>
            <person name="Spilker T."/>
            <person name="Caverly L."/>
        </authorList>
    </citation>
    <scope>NUCLEOTIDE SEQUENCE</scope>
    <source>
        <strain evidence="1">AU42020</strain>
    </source>
</reference>
<comment type="caution">
    <text evidence="1">The sequence shown here is derived from an EMBL/GenBank/DDBJ whole genome shotgun (WGS) entry which is preliminary data.</text>
</comment>
<accession>A0ABT8P5W5</accession>
<evidence type="ECO:0000313" key="1">
    <source>
        <dbReference type="EMBL" id="MDN7930466.1"/>
    </source>
</evidence>
<keyword evidence="2" id="KW-1185">Reference proteome</keyword>
<gene>
    <name evidence="1" type="ORF">QZM52_04070</name>
</gene>
<name>A0ABT8P5W5_9BURK</name>